<evidence type="ECO:0000256" key="1">
    <source>
        <dbReference type="SAM" id="SignalP"/>
    </source>
</evidence>
<gene>
    <name evidence="2" type="ORF">O3G_MSEX013511</name>
</gene>
<protein>
    <submittedName>
        <fullName evidence="2">Uncharacterized protein</fullName>
    </submittedName>
</protein>
<dbReference type="Proteomes" id="UP000791440">
    <property type="component" value="Unassembled WGS sequence"/>
</dbReference>
<evidence type="ECO:0000313" key="3">
    <source>
        <dbReference type="Proteomes" id="UP000791440"/>
    </source>
</evidence>
<name>A0A921ZSY0_MANSE</name>
<evidence type="ECO:0000313" key="2">
    <source>
        <dbReference type="EMBL" id="KAG6462866.1"/>
    </source>
</evidence>
<accession>A0A921ZSY0</accession>
<dbReference type="EMBL" id="JH668898">
    <property type="protein sequence ID" value="KAG6462866.1"/>
    <property type="molecule type" value="Genomic_DNA"/>
</dbReference>
<organism evidence="2 3">
    <name type="scientific">Manduca sexta</name>
    <name type="common">Tobacco hawkmoth</name>
    <name type="synonym">Tobacco hornworm</name>
    <dbReference type="NCBI Taxonomy" id="7130"/>
    <lineage>
        <taxon>Eukaryota</taxon>
        <taxon>Metazoa</taxon>
        <taxon>Ecdysozoa</taxon>
        <taxon>Arthropoda</taxon>
        <taxon>Hexapoda</taxon>
        <taxon>Insecta</taxon>
        <taxon>Pterygota</taxon>
        <taxon>Neoptera</taxon>
        <taxon>Endopterygota</taxon>
        <taxon>Lepidoptera</taxon>
        <taxon>Glossata</taxon>
        <taxon>Ditrysia</taxon>
        <taxon>Bombycoidea</taxon>
        <taxon>Sphingidae</taxon>
        <taxon>Sphinginae</taxon>
        <taxon>Sphingini</taxon>
        <taxon>Manduca</taxon>
    </lineage>
</organism>
<reference evidence="2" key="1">
    <citation type="journal article" date="2016" name="Insect Biochem. Mol. Biol.">
        <title>Multifaceted biological insights from a draft genome sequence of the tobacco hornworm moth, Manduca sexta.</title>
        <authorList>
            <person name="Kanost M.R."/>
            <person name="Arrese E.L."/>
            <person name="Cao X."/>
            <person name="Chen Y.R."/>
            <person name="Chellapilla S."/>
            <person name="Goldsmith M.R."/>
            <person name="Grosse-Wilde E."/>
            <person name="Heckel D.G."/>
            <person name="Herndon N."/>
            <person name="Jiang H."/>
            <person name="Papanicolaou A."/>
            <person name="Qu J."/>
            <person name="Soulages J.L."/>
            <person name="Vogel H."/>
            <person name="Walters J."/>
            <person name="Waterhouse R.M."/>
            <person name="Ahn S.J."/>
            <person name="Almeida F.C."/>
            <person name="An C."/>
            <person name="Aqrawi P."/>
            <person name="Bretschneider A."/>
            <person name="Bryant W.B."/>
            <person name="Bucks S."/>
            <person name="Chao H."/>
            <person name="Chevignon G."/>
            <person name="Christen J.M."/>
            <person name="Clarke D.F."/>
            <person name="Dittmer N.T."/>
            <person name="Ferguson L.C.F."/>
            <person name="Garavelou S."/>
            <person name="Gordon K.H.J."/>
            <person name="Gunaratna R.T."/>
            <person name="Han Y."/>
            <person name="Hauser F."/>
            <person name="He Y."/>
            <person name="Heidel-Fischer H."/>
            <person name="Hirsh A."/>
            <person name="Hu Y."/>
            <person name="Jiang H."/>
            <person name="Kalra D."/>
            <person name="Klinner C."/>
            <person name="Konig C."/>
            <person name="Kovar C."/>
            <person name="Kroll A.R."/>
            <person name="Kuwar S.S."/>
            <person name="Lee S.L."/>
            <person name="Lehman R."/>
            <person name="Li K."/>
            <person name="Li Z."/>
            <person name="Liang H."/>
            <person name="Lovelace S."/>
            <person name="Lu Z."/>
            <person name="Mansfield J.H."/>
            <person name="McCulloch K.J."/>
            <person name="Mathew T."/>
            <person name="Morton B."/>
            <person name="Muzny D.M."/>
            <person name="Neunemann D."/>
            <person name="Ongeri F."/>
            <person name="Pauchet Y."/>
            <person name="Pu L.L."/>
            <person name="Pyrousis I."/>
            <person name="Rao X.J."/>
            <person name="Redding A."/>
            <person name="Roesel C."/>
            <person name="Sanchez-Gracia A."/>
            <person name="Schaack S."/>
            <person name="Shukla A."/>
            <person name="Tetreau G."/>
            <person name="Wang Y."/>
            <person name="Xiong G.H."/>
            <person name="Traut W."/>
            <person name="Walsh T.K."/>
            <person name="Worley K.C."/>
            <person name="Wu D."/>
            <person name="Wu W."/>
            <person name="Wu Y.Q."/>
            <person name="Zhang X."/>
            <person name="Zou Z."/>
            <person name="Zucker H."/>
            <person name="Briscoe A.D."/>
            <person name="Burmester T."/>
            <person name="Clem R.J."/>
            <person name="Feyereisen R."/>
            <person name="Grimmelikhuijzen C.J.P."/>
            <person name="Hamodrakas S.J."/>
            <person name="Hansson B.S."/>
            <person name="Huguet E."/>
            <person name="Jermiin L.S."/>
            <person name="Lan Q."/>
            <person name="Lehman H.K."/>
            <person name="Lorenzen M."/>
            <person name="Merzendorfer H."/>
            <person name="Michalopoulos I."/>
            <person name="Morton D.B."/>
            <person name="Muthukrishnan S."/>
            <person name="Oakeshott J.G."/>
            <person name="Palmer W."/>
            <person name="Park Y."/>
            <person name="Passarelli A.L."/>
            <person name="Rozas J."/>
            <person name="Schwartz L.M."/>
            <person name="Smith W."/>
            <person name="Southgate A."/>
            <person name="Vilcinskas A."/>
            <person name="Vogt R."/>
            <person name="Wang P."/>
            <person name="Werren J."/>
            <person name="Yu X.Q."/>
            <person name="Zhou J.J."/>
            <person name="Brown S.J."/>
            <person name="Scherer S.E."/>
            <person name="Richards S."/>
            <person name="Blissard G.W."/>
        </authorList>
    </citation>
    <scope>NUCLEOTIDE SEQUENCE</scope>
</reference>
<feature type="signal peptide" evidence="1">
    <location>
        <begin position="1"/>
        <end position="24"/>
    </location>
</feature>
<keyword evidence="3" id="KW-1185">Reference proteome</keyword>
<sequence>MNNILQLTCGRTLICVSAWVGTTAMSISAANQRCVVLCSGLKDIVASVTTGQNKTKIGLVSAVEYQTILCNSRCWMVLLLFMGGRIAYHQAKGKLGTSFKAIKKVYIIS</sequence>
<dbReference type="AlphaFoldDB" id="A0A921ZSY0"/>
<reference evidence="2" key="2">
    <citation type="submission" date="2020-12" db="EMBL/GenBank/DDBJ databases">
        <authorList>
            <person name="Kanost M."/>
        </authorList>
    </citation>
    <scope>NUCLEOTIDE SEQUENCE</scope>
</reference>
<keyword evidence="1" id="KW-0732">Signal</keyword>
<proteinExistence type="predicted"/>
<comment type="caution">
    <text evidence="2">The sequence shown here is derived from an EMBL/GenBank/DDBJ whole genome shotgun (WGS) entry which is preliminary data.</text>
</comment>
<feature type="chain" id="PRO_5037824458" evidence="1">
    <location>
        <begin position="25"/>
        <end position="109"/>
    </location>
</feature>